<evidence type="ECO:0000313" key="2">
    <source>
        <dbReference type="Proteomes" id="UP000814140"/>
    </source>
</evidence>
<sequence>MSRRRSRGVVGRAYSVDTREECDVVIVGGGPAGLALASALGASNAIRETLTVTLVEAGDLAPVRDWNMPPDAFANRVSSLTNASQRFLEAIGSWKYVDEPRTCPIEHMQVWDGISDARIDFNAMEMGSQSAAGSSQMARLTENSNLQRGLLRHLDSRPSISLFDRTKVESIKNDRGGPDGWPTLYLSNGRVLRARLLVGADGFSSPVRSYAGIQSFGWNYPTQAIVATLHHSPRTFTRNTTAYQRFLPTGPIAFLPLSPTVSSLVWSTRPPLAAALTKADPHILACMINAAFRLPEVSVRYLHERILEASNSGKALTLQEIKGEITWRENSHNITAHSAYASGSVDPASVNIGIPPDGAELLPPLVENIQPGTAASFPLRFNHAEAYIGEGSGARTVLVGDAAHTIHPLAGQGLNLGLADVECLARCIENAVQHGGDIGSHTALAPYARERYFENHKMMSAVDKLHKLYAATAPPVVWARSVGVEVLNELDALKAGIVMSAGASGSANRGTGWDLAARGAEALMGSAKLASAVRSGLRATAAGALQQLARAMANQDR</sequence>
<keyword evidence="1" id="KW-0830">Ubiquinone</keyword>
<accession>A0ACB8SY00</accession>
<reference evidence="1" key="2">
    <citation type="journal article" date="2022" name="New Phytol.">
        <title>Evolutionary transition to the ectomycorrhizal habit in the genomes of a hyperdiverse lineage of mushroom-forming fungi.</title>
        <authorList>
            <person name="Looney B."/>
            <person name="Miyauchi S."/>
            <person name="Morin E."/>
            <person name="Drula E."/>
            <person name="Courty P.E."/>
            <person name="Kohler A."/>
            <person name="Kuo A."/>
            <person name="LaButti K."/>
            <person name="Pangilinan J."/>
            <person name="Lipzen A."/>
            <person name="Riley R."/>
            <person name="Andreopoulos W."/>
            <person name="He G."/>
            <person name="Johnson J."/>
            <person name="Nolan M."/>
            <person name="Tritt A."/>
            <person name="Barry K.W."/>
            <person name="Grigoriev I.V."/>
            <person name="Nagy L.G."/>
            <person name="Hibbett D."/>
            <person name="Henrissat B."/>
            <person name="Matheny P.B."/>
            <person name="Labbe J."/>
            <person name="Martin F.M."/>
        </authorList>
    </citation>
    <scope>NUCLEOTIDE SEQUENCE</scope>
    <source>
        <strain evidence="1">HHB10654</strain>
    </source>
</reference>
<reference evidence="1" key="1">
    <citation type="submission" date="2021-03" db="EMBL/GenBank/DDBJ databases">
        <authorList>
            <consortium name="DOE Joint Genome Institute"/>
            <person name="Ahrendt S."/>
            <person name="Looney B.P."/>
            <person name="Miyauchi S."/>
            <person name="Morin E."/>
            <person name="Drula E."/>
            <person name="Courty P.E."/>
            <person name="Chicoki N."/>
            <person name="Fauchery L."/>
            <person name="Kohler A."/>
            <person name="Kuo A."/>
            <person name="Labutti K."/>
            <person name="Pangilinan J."/>
            <person name="Lipzen A."/>
            <person name="Riley R."/>
            <person name="Andreopoulos W."/>
            <person name="He G."/>
            <person name="Johnson J."/>
            <person name="Barry K.W."/>
            <person name="Grigoriev I.V."/>
            <person name="Nagy L."/>
            <person name="Hibbett D."/>
            <person name="Henrissat B."/>
            <person name="Matheny P.B."/>
            <person name="Labbe J."/>
            <person name="Martin F."/>
        </authorList>
    </citation>
    <scope>NUCLEOTIDE SEQUENCE</scope>
    <source>
        <strain evidence="1">HHB10654</strain>
    </source>
</reference>
<comment type="caution">
    <text evidence="1">The sequence shown here is derived from an EMBL/GenBank/DDBJ whole genome shotgun (WGS) entry which is preliminary data.</text>
</comment>
<dbReference type="EMBL" id="MU277217">
    <property type="protein sequence ID" value="KAI0060743.1"/>
    <property type="molecule type" value="Genomic_DNA"/>
</dbReference>
<gene>
    <name evidence="1" type="ORF">BV25DRAFT_1807027</name>
</gene>
<dbReference type="Proteomes" id="UP000814140">
    <property type="component" value="Unassembled WGS sequence"/>
</dbReference>
<protein>
    <submittedName>
        <fullName evidence="1">Ubiquinone biosynthesis hydrox</fullName>
    </submittedName>
</protein>
<keyword evidence="2" id="KW-1185">Reference proteome</keyword>
<organism evidence="1 2">
    <name type="scientific">Artomyces pyxidatus</name>
    <dbReference type="NCBI Taxonomy" id="48021"/>
    <lineage>
        <taxon>Eukaryota</taxon>
        <taxon>Fungi</taxon>
        <taxon>Dikarya</taxon>
        <taxon>Basidiomycota</taxon>
        <taxon>Agaricomycotina</taxon>
        <taxon>Agaricomycetes</taxon>
        <taxon>Russulales</taxon>
        <taxon>Auriscalpiaceae</taxon>
        <taxon>Artomyces</taxon>
    </lineage>
</organism>
<evidence type="ECO:0000313" key="1">
    <source>
        <dbReference type="EMBL" id="KAI0060743.1"/>
    </source>
</evidence>
<name>A0ACB8SY00_9AGAM</name>
<proteinExistence type="predicted"/>